<evidence type="ECO:0000256" key="1">
    <source>
        <dbReference type="ARBA" id="ARBA00007865"/>
    </source>
</evidence>
<dbReference type="HOGENOM" id="CLU_030671_1_0_1"/>
<comment type="similarity">
    <text evidence="1">Belongs to the Cyclase 1 superfamily.</text>
</comment>
<protein>
    <recommendedName>
        <fullName evidence="4">Cyclase</fullName>
    </recommendedName>
</protein>
<dbReference type="GO" id="GO:0019441">
    <property type="term" value="P:L-tryptophan catabolic process to kynurenine"/>
    <property type="evidence" value="ECO:0007669"/>
    <property type="project" value="InterPro"/>
</dbReference>
<evidence type="ECO:0000313" key="3">
    <source>
        <dbReference type="Proteomes" id="UP000053328"/>
    </source>
</evidence>
<reference evidence="2 3" key="1">
    <citation type="submission" date="2015-01" db="EMBL/GenBank/DDBJ databases">
        <title>The Genome Sequence of Exophiala spinifera CBS89968.</title>
        <authorList>
            <consortium name="The Broad Institute Genomics Platform"/>
            <person name="Cuomo C."/>
            <person name="de Hoog S."/>
            <person name="Gorbushina A."/>
            <person name="Stielow B."/>
            <person name="Teixiera M."/>
            <person name="Abouelleil A."/>
            <person name="Chapman S.B."/>
            <person name="Priest M."/>
            <person name="Young S.K."/>
            <person name="Wortman J."/>
            <person name="Nusbaum C."/>
            <person name="Birren B."/>
        </authorList>
    </citation>
    <scope>NUCLEOTIDE SEQUENCE [LARGE SCALE GENOMIC DNA]</scope>
    <source>
        <strain evidence="2 3">CBS 89968</strain>
    </source>
</reference>
<dbReference type="SUPFAM" id="SSF102198">
    <property type="entry name" value="Putative cyclase"/>
    <property type="match status" value="1"/>
</dbReference>
<dbReference type="PANTHER" id="PTHR34861:SF11">
    <property type="entry name" value="CYCLASE"/>
    <property type="match status" value="1"/>
</dbReference>
<dbReference type="GO" id="GO:0004061">
    <property type="term" value="F:arylformamidase activity"/>
    <property type="evidence" value="ECO:0007669"/>
    <property type="project" value="InterPro"/>
</dbReference>
<dbReference type="InterPro" id="IPR007325">
    <property type="entry name" value="KFase/CYL"/>
</dbReference>
<dbReference type="VEuPathDB" id="FungiDB:PV08_10523"/>
<accession>A0A0D2AWZ0</accession>
<organism evidence="2 3">
    <name type="scientific">Exophiala spinifera</name>
    <dbReference type="NCBI Taxonomy" id="91928"/>
    <lineage>
        <taxon>Eukaryota</taxon>
        <taxon>Fungi</taxon>
        <taxon>Dikarya</taxon>
        <taxon>Ascomycota</taxon>
        <taxon>Pezizomycotina</taxon>
        <taxon>Eurotiomycetes</taxon>
        <taxon>Chaetothyriomycetidae</taxon>
        <taxon>Chaetothyriales</taxon>
        <taxon>Herpotrichiellaceae</taxon>
        <taxon>Exophiala</taxon>
    </lineage>
</organism>
<dbReference type="Pfam" id="PF04199">
    <property type="entry name" value="Cyclase"/>
    <property type="match status" value="1"/>
</dbReference>
<dbReference type="RefSeq" id="XP_016231439.1">
    <property type="nucleotide sequence ID" value="XM_016384837.1"/>
</dbReference>
<dbReference type="Gene3D" id="3.50.30.50">
    <property type="entry name" value="Putative cyclase"/>
    <property type="match status" value="1"/>
</dbReference>
<keyword evidence="3" id="KW-1185">Reference proteome</keyword>
<gene>
    <name evidence="2" type="ORF">PV08_10523</name>
</gene>
<dbReference type="GeneID" id="27337606"/>
<name>A0A0D2AWZ0_9EURO</name>
<dbReference type="OrthoDB" id="5396at2759"/>
<sequence>MTTMTRQYPAFSDLPLTPGPRGNAWSLWGAHDELGTLNHLTPERVAAAAQSQIRNGERIGLNWTMRGAEFPRFQHPRRSFQVKLVNKAKEGKGAVACDDEWTFNTQISSQWDGCRHYAYQEERLFYMGRTAEEFEKDDTPGGVQHMAKRGIAGKALLVDWWTWKVRALNKEGKTEQEVDAFSAYAIPWEELVMAAEEQGSPLEKMDPGDVLIVRSGFLAQYETMEDTKRRRLDELYEHTKPSNIGVRACPELLQFLWDKQIAAVAGDSRSFERWPCPAEDQNWHLHQWLLAGWAMPIGELWDLETLSEMCEKHKRWTFFLSSAPMNVPGGVASPPNALAFF</sequence>
<dbReference type="PANTHER" id="PTHR34861">
    <property type="match status" value="1"/>
</dbReference>
<evidence type="ECO:0000313" key="2">
    <source>
        <dbReference type="EMBL" id="KIW11223.1"/>
    </source>
</evidence>
<dbReference type="Proteomes" id="UP000053328">
    <property type="component" value="Unassembled WGS sequence"/>
</dbReference>
<proteinExistence type="inferred from homology"/>
<evidence type="ECO:0008006" key="4">
    <source>
        <dbReference type="Google" id="ProtNLM"/>
    </source>
</evidence>
<dbReference type="AlphaFoldDB" id="A0A0D2AWZ0"/>
<dbReference type="EMBL" id="KN847499">
    <property type="protein sequence ID" value="KIW11223.1"/>
    <property type="molecule type" value="Genomic_DNA"/>
</dbReference>
<dbReference type="InterPro" id="IPR037175">
    <property type="entry name" value="KFase_sf"/>
</dbReference>